<proteinExistence type="predicted"/>
<evidence type="ECO:0000313" key="3">
    <source>
        <dbReference type="Proteomes" id="UP000215127"/>
    </source>
</evidence>
<dbReference type="EMBL" id="LT853697">
    <property type="protein sequence ID" value="SMQ51493.1"/>
    <property type="molecule type" value="Genomic_DNA"/>
</dbReference>
<feature type="region of interest" description="Disordered" evidence="1">
    <location>
        <begin position="205"/>
        <end position="255"/>
    </location>
</feature>
<dbReference type="Proteomes" id="UP000215127">
    <property type="component" value="Chromosome 6"/>
</dbReference>
<evidence type="ECO:0000313" key="2">
    <source>
        <dbReference type="EMBL" id="SMQ51493.1"/>
    </source>
</evidence>
<keyword evidence="3" id="KW-1185">Reference proteome</keyword>
<organism evidence="2 3">
    <name type="scientific">Zymoseptoria tritici (strain ST99CH_3D7)</name>
    <dbReference type="NCBI Taxonomy" id="1276538"/>
    <lineage>
        <taxon>Eukaryota</taxon>
        <taxon>Fungi</taxon>
        <taxon>Dikarya</taxon>
        <taxon>Ascomycota</taxon>
        <taxon>Pezizomycotina</taxon>
        <taxon>Dothideomycetes</taxon>
        <taxon>Dothideomycetidae</taxon>
        <taxon>Mycosphaerellales</taxon>
        <taxon>Mycosphaerellaceae</taxon>
        <taxon>Zymoseptoria</taxon>
    </lineage>
</organism>
<protein>
    <submittedName>
        <fullName evidence="2">Uncharacterized protein</fullName>
    </submittedName>
</protein>
<evidence type="ECO:0000256" key="1">
    <source>
        <dbReference type="SAM" id="MobiDB-lite"/>
    </source>
</evidence>
<feature type="region of interest" description="Disordered" evidence="1">
    <location>
        <begin position="1"/>
        <end position="28"/>
    </location>
</feature>
<gene>
    <name evidence="2" type="ORF">ZT3D7_G6646</name>
</gene>
<name>A0A1X7RVK2_ZYMT9</name>
<reference evidence="2 3" key="1">
    <citation type="submission" date="2016-06" db="EMBL/GenBank/DDBJ databases">
        <authorList>
            <person name="Kjaerup R.B."/>
            <person name="Dalgaard T.S."/>
            <person name="Juul-Madsen H.R."/>
        </authorList>
    </citation>
    <scope>NUCLEOTIDE SEQUENCE [LARGE SCALE GENOMIC DNA]</scope>
</reference>
<accession>A0A1X7RVK2</accession>
<feature type="compositionally biased region" description="Polar residues" evidence="1">
    <location>
        <begin position="1"/>
        <end position="15"/>
    </location>
</feature>
<dbReference type="AlphaFoldDB" id="A0A1X7RVK2"/>
<sequence length="255" mass="27984">MIRRTTGTLPLQPTATMPHATETLTNGDKTSSSSHFISHLTSLPAVNDGIETFKSNPYGKKSLEIVDGAYTRIGKPVEPYLQTPYSYAKPYVQKADELADSGLSWGEKQFPIVKEDTHTIVDTAKGYIFFPYSYLSKTWQDEYSKTAQHRGAGLSTTAFAIISTELRIASDVAQKIADILGPRVEQGKQKTADYAKAIGDKADTYSQKGQEKLNEVAKEGEKKANEVKGQAEEKGSQAKKQAESVKEDVKAKAQK</sequence>